<evidence type="ECO:0000313" key="2">
    <source>
        <dbReference type="Proteomes" id="UP000093309"/>
    </source>
</evidence>
<reference evidence="2" key="1">
    <citation type="submission" date="2016-05" db="EMBL/GenBank/DDBJ databases">
        <title>Paenibacillus oryzae. sp. nov., isolated from the rice root.</title>
        <authorList>
            <person name="Zhang J."/>
            <person name="Zhang X."/>
        </authorList>
    </citation>
    <scope>NUCLEOTIDE SEQUENCE [LARGE SCALE GENOMIC DNA]</scope>
    <source>
        <strain evidence="2">KCTC13222</strain>
    </source>
</reference>
<accession>A0A1C1A8B6</accession>
<dbReference type="Proteomes" id="UP000093309">
    <property type="component" value="Unassembled WGS sequence"/>
</dbReference>
<dbReference type="AlphaFoldDB" id="A0A1C1A8B6"/>
<gene>
    <name evidence="1" type="ORF">A8709_00610</name>
</gene>
<organism evidence="1 2">
    <name type="scientific">Paenibacillus pectinilyticus</name>
    <dbReference type="NCBI Taxonomy" id="512399"/>
    <lineage>
        <taxon>Bacteria</taxon>
        <taxon>Bacillati</taxon>
        <taxon>Bacillota</taxon>
        <taxon>Bacilli</taxon>
        <taxon>Bacillales</taxon>
        <taxon>Paenibacillaceae</taxon>
        <taxon>Paenibacillus</taxon>
    </lineage>
</organism>
<comment type="caution">
    <text evidence="1">The sequence shown here is derived from an EMBL/GenBank/DDBJ whole genome shotgun (WGS) entry which is preliminary data.</text>
</comment>
<name>A0A1C1A8B6_9BACL</name>
<keyword evidence="2" id="KW-1185">Reference proteome</keyword>
<sequence length="372" mass="43013">MPIRLSLKNVPVHFHPSTDTTLFKKSAFNEIKNRGLFLTDLNLIHCAMIHFQSRFKRSLSKRFQYTYLTIEPTLLEDNTHFYFDDGEKSELQTQSSEVIGVGFAIALFQRLFNVNFNCINEITTTGKRCDFEINFLGRRILAESKGRKSGLTQAINEIIEQKAAYPATTSKYGAISIIKRDVNPVEITVVDPPSEIYDISRNERILSLLIHYTKVAQLSGYSKLASLLNERIDEIIKDSSKIEYYEGKKVDYDNNVIKFGFEVFSSVGEYNFCTFYHGDERIDGFKFNVNNHLQLFFGLDNRIKEYLEEQNFEALLHFNGDYNVNTEMTYVSVHNDGTCVILIEKEKLEESKKNNKLTSFVDKYKLNINFNG</sequence>
<protein>
    <submittedName>
        <fullName evidence="1">Uncharacterized protein</fullName>
    </submittedName>
</protein>
<dbReference type="RefSeq" id="WP_065850571.1">
    <property type="nucleotide sequence ID" value="NZ_LYPC01000009.1"/>
</dbReference>
<evidence type="ECO:0000313" key="1">
    <source>
        <dbReference type="EMBL" id="OCT16850.1"/>
    </source>
</evidence>
<proteinExistence type="predicted"/>
<dbReference type="EMBL" id="LYPC01000009">
    <property type="protein sequence ID" value="OCT16850.1"/>
    <property type="molecule type" value="Genomic_DNA"/>
</dbReference>